<dbReference type="InterPro" id="IPR045121">
    <property type="entry name" value="CoAse"/>
</dbReference>
<feature type="transmembrane region" description="Helical" evidence="7">
    <location>
        <begin position="182"/>
        <end position="199"/>
    </location>
</feature>
<dbReference type="PANTHER" id="PTHR12992:SF11">
    <property type="entry name" value="MITOCHONDRIAL COENZYME A DIPHOSPHATASE NUDT8"/>
    <property type="match status" value="1"/>
</dbReference>
<evidence type="ECO:0000256" key="6">
    <source>
        <dbReference type="ARBA" id="ARBA00023211"/>
    </source>
</evidence>
<dbReference type="PANTHER" id="PTHR12992">
    <property type="entry name" value="NUDIX HYDROLASE"/>
    <property type="match status" value="1"/>
</dbReference>
<keyword evidence="6" id="KW-0464">Manganese</keyword>
<dbReference type="RefSeq" id="WP_165478630.1">
    <property type="nucleotide sequence ID" value="NZ_CAACYI010000001.1"/>
</dbReference>
<dbReference type="InterPro" id="IPR020084">
    <property type="entry name" value="NUDIX_hydrolase_CS"/>
</dbReference>
<dbReference type="PROSITE" id="PS00893">
    <property type="entry name" value="NUDIX_BOX"/>
    <property type="match status" value="1"/>
</dbReference>
<dbReference type="Proteomes" id="UP000377798">
    <property type="component" value="Unassembled WGS sequence"/>
</dbReference>
<evidence type="ECO:0000256" key="3">
    <source>
        <dbReference type="ARBA" id="ARBA00022723"/>
    </source>
</evidence>
<evidence type="ECO:0000259" key="8">
    <source>
        <dbReference type="PROSITE" id="PS51462"/>
    </source>
</evidence>
<comment type="cofactor">
    <cofactor evidence="2">
        <name>Mg(2+)</name>
        <dbReference type="ChEBI" id="CHEBI:18420"/>
    </cofactor>
</comment>
<evidence type="ECO:0000313" key="9">
    <source>
        <dbReference type="EMBL" id="VFB16818.1"/>
    </source>
</evidence>
<protein>
    <submittedName>
        <fullName evidence="9">Putative NUDIX hydrolase</fullName>
    </submittedName>
</protein>
<comment type="cofactor">
    <cofactor evidence="1">
        <name>Mn(2+)</name>
        <dbReference type="ChEBI" id="CHEBI:29035"/>
    </cofactor>
</comment>
<dbReference type="SUPFAM" id="SSF55811">
    <property type="entry name" value="Nudix"/>
    <property type="match status" value="1"/>
</dbReference>
<dbReference type="InterPro" id="IPR015797">
    <property type="entry name" value="NUDIX_hydrolase-like_dom_sf"/>
</dbReference>
<dbReference type="InterPro" id="IPR000086">
    <property type="entry name" value="NUDIX_hydrolase_dom"/>
</dbReference>
<dbReference type="Gene3D" id="3.90.79.10">
    <property type="entry name" value="Nucleoside Triphosphate Pyrophosphohydrolase"/>
    <property type="match status" value="1"/>
</dbReference>
<name>A0A8H2M7U4_9FIRM</name>
<keyword evidence="10" id="KW-1185">Reference proteome</keyword>
<reference evidence="9 10" key="1">
    <citation type="submission" date="2019-02" db="EMBL/GenBank/DDBJ databases">
        <authorList>
            <consortium name="Pathogen Informatics"/>
        </authorList>
    </citation>
    <scope>NUCLEOTIDE SEQUENCE [LARGE SCALE GENOMIC DNA]</scope>
    <source>
        <strain evidence="9 10">3012STDY7089603</strain>
    </source>
</reference>
<dbReference type="AlphaFoldDB" id="A0A8H2M7U4"/>
<organism evidence="9 10">
    <name type="scientific">Urinicoccus massiliensis</name>
    <dbReference type="NCBI Taxonomy" id="1723382"/>
    <lineage>
        <taxon>Bacteria</taxon>
        <taxon>Bacillati</taxon>
        <taxon>Bacillota</taxon>
        <taxon>Tissierellia</taxon>
        <taxon>Tissierellales</taxon>
        <taxon>Peptoniphilaceae</taxon>
        <taxon>Urinicoccus</taxon>
    </lineage>
</organism>
<comment type="caution">
    <text evidence="9">The sequence shown here is derived from an EMBL/GenBank/DDBJ whole genome shotgun (WGS) entry which is preliminary data.</text>
</comment>
<gene>
    <name evidence="9" type="ORF">NCTC13150_01391</name>
</gene>
<keyword evidence="7" id="KW-0812">Transmembrane</keyword>
<evidence type="ECO:0000256" key="2">
    <source>
        <dbReference type="ARBA" id="ARBA00001946"/>
    </source>
</evidence>
<evidence type="ECO:0000256" key="7">
    <source>
        <dbReference type="SAM" id="Phobius"/>
    </source>
</evidence>
<keyword evidence="4 9" id="KW-0378">Hydrolase</keyword>
<sequence length="205" mass="23509">MKLKELFQKRQAGPLFIENRHAVLIPLIRVQGDLRILFEKRAADLRTQPGEISFPGGSIEEGESPRQAALREAMEELNLEESQIEIYGEADYVIRRDGRAVRAFVGEIRGLDLEYIRPNPREVDHVFAVPLDFFLKEEPQAYDLKTSLDLPENFPLGLIPGGRDYPWSLTKERIYFYSWQDYVIWGMTAGLTLGLVQVIKKGDNS</sequence>
<dbReference type="GO" id="GO:0046872">
    <property type="term" value="F:metal ion binding"/>
    <property type="evidence" value="ECO:0007669"/>
    <property type="project" value="UniProtKB-KW"/>
</dbReference>
<evidence type="ECO:0000256" key="4">
    <source>
        <dbReference type="ARBA" id="ARBA00022801"/>
    </source>
</evidence>
<dbReference type="PROSITE" id="PS51462">
    <property type="entry name" value="NUDIX"/>
    <property type="match status" value="1"/>
</dbReference>
<keyword evidence="5" id="KW-0460">Magnesium</keyword>
<dbReference type="EMBL" id="CAACYI010000001">
    <property type="protein sequence ID" value="VFB16818.1"/>
    <property type="molecule type" value="Genomic_DNA"/>
</dbReference>
<dbReference type="GO" id="GO:0010945">
    <property type="term" value="F:coenzyme A diphosphatase activity"/>
    <property type="evidence" value="ECO:0007669"/>
    <property type="project" value="InterPro"/>
</dbReference>
<evidence type="ECO:0000256" key="1">
    <source>
        <dbReference type="ARBA" id="ARBA00001936"/>
    </source>
</evidence>
<keyword evidence="3" id="KW-0479">Metal-binding</keyword>
<proteinExistence type="predicted"/>
<dbReference type="Pfam" id="PF00293">
    <property type="entry name" value="NUDIX"/>
    <property type="match status" value="1"/>
</dbReference>
<accession>A0A8H2M7U4</accession>
<keyword evidence="7" id="KW-0472">Membrane</keyword>
<evidence type="ECO:0000313" key="10">
    <source>
        <dbReference type="Proteomes" id="UP000377798"/>
    </source>
</evidence>
<dbReference type="CDD" id="cd03426">
    <property type="entry name" value="NUDIX_CoAse_Nudt7"/>
    <property type="match status" value="1"/>
</dbReference>
<feature type="domain" description="Nudix hydrolase" evidence="8">
    <location>
        <begin position="18"/>
        <end position="152"/>
    </location>
</feature>
<evidence type="ECO:0000256" key="5">
    <source>
        <dbReference type="ARBA" id="ARBA00022842"/>
    </source>
</evidence>
<keyword evidence="7" id="KW-1133">Transmembrane helix</keyword>